<feature type="region of interest" description="Disordered" evidence="1">
    <location>
        <begin position="1"/>
        <end position="22"/>
    </location>
</feature>
<evidence type="ECO:0000313" key="3">
    <source>
        <dbReference type="Proteomes" id="UP000604825"/>
    </source>
</evidence>
<evidence type="ECO:0000313" key="2">
    <source>
        <dbReference type="EMBL" id="CAD6253624.1"/>
    </source>
</evidence>
<dbReference type="Proteomes" id="UP000604825">
    <property type="component" value="Unassembled WGS sequence"/>
</dbReference>
<comment type="caution">
    <text evidence="2">The sequence shown here is derived from an EMBL/GenBank/DDBJ whole genome shotgun (WGS) entry which is preliminary data.</text>
</comment>
<feature type="region of interest" description="Disordered" evidence="1">
    <location>
        <begin position="48"/>
        <end position="97"/>
    </location>
</feature>
<feature type="compositionally biased region" description="Acidic residues" evidence="1">
    <location>
        <begin position="55"/>
        <end position="70"/>
    </location>
</feature>
<protein>
    <submittedName>
        <fullName evidence="2">Uncharacterized protein</fullName>
    </submittedName>
</protein>
<dbReference type="AlphaFoldDB" id="A0A811QBY8"/>
<dbReference type="EMBL" id="CAJGYO010000009">
    <property type="protein sequence ID" value="CAD6253624.1"/>
    <property type="molecule type" value="Genomic_DNA"/>
</dbReference>
<evidence type="ECO:0000256" key="1">
    <source>
        <dbReference type="SAM" id="MobiDB-lite"/>
    </source>
</evidence>
<name>A0A811QBY8_9POAL</name>
<sequence length="97" mass="10137">MASTALNIPSPSSTYAGGSLDTSHDEEIARKLFVGLIREAISILGDSGLVILSSDSEEESIEEEADEEEKKEELKDEPVGSGSSMGGEADPISPPCP</sequence>
<keyword evidence="3" id="KW-1185">Reference proteome</keyword>
<proteinExistence type="predicted"/>
<feature type="compositionally biased region" description="Polar residues" evidence="1">
    <location>
        <begin position="1"/>
        <end position="16"/>
    </location>
</feature>
<gene>
    <name evidence="2" type="ORF">NCGR_LOCUS37248</name>
</gene>
<organism evidence="2 3">
    <name type="scientific">Miscanthus lutarioriparius</name>
    <dbReference type="NCBI Taxonomy" id="422564"/>
    <lineage>
        <taxon>Eukaryota</taxon>
        <taxon>Viridiplantae</taxon>
        <taxon>Streptophyta</taxon>
        <taxon>Embryophyta</taxon>
        <taxon>Tracheophyta</taxon>
        <taxon>Spermatophyta</taxon>
        <taxon>Magnoliopsida</taxon>
        <taxon>Liliopsida</taxon>
        <taxon>Poales</taxon>
        <taxon>Poaceae</taxon>
        <taxon>PACMAD clade</taxon>
        <taxon>Panicoideae</taxon>
        <taxon>Andropogonodae</taxon>
        <taxon>Andropogoneae</taxon>
        <taxon>Saccharinae</taxon>
        <taxon>Miscanthus</taxon>
    </lineage>
</organism>
<accession>A0A811QBY8</accession>
<reference evidence="2" key="1">
    <citation type="submission" date="2020-10" db="EMBL/GenBank/DDBJ databases">
        <authorList>
            <person name="Han B."/>
            <person name="Lu T."/>
            <person name="Zhao Q."/>
            <person name="Huang X."/>
            <person name="Zhao Y."/>
        </authorList>
    </citation>
    <scope>NUCLEOTIDE SEQUENCE</scope>
</reference>